<dbReference type="AlphaFoldDB" id="A0A392SNM2"/>
<organism evidence="1 2">
    <name type="scientific">Trifolium medium</name>
    <dbReference type="NCBI Taxonomy" id="97028"/>
    <lineage>
        <taxon>Eukaryota</taxon>
        <taxon>Viridiplantae</taxon>
        <taxon>Streptophyta</taxon>
        <taxon>Embryophyta</taxon>
        <taxon>Tracheophyta</taxon>
        <taxon>Spermatophyta</taxon>
        <taxon>Magnoliopsida</taxon>
        <taxon>eudicotyledons</taxon>
        <taxon>Gunneridae</taxon>
        <taxon>Pentapetalae</taxon>
        <taxon>rosids</taxon>
        <taxon>fabids</taxon>
        <taxon>Fabales</taxon>
        <taxon>Fabaceae</taxon>
        <taxon>Papilionoideae</taxon>
        <taxon>50 kb inversion clade</taxon>
        <taxon>NPAAA clade</taxon>
        <taxon>Hologalegina</taxon>
        <taxon>IRL clade</taxon>
        <taxon>Trifolieae</taxon>
        <taxon>Trifolium</taxon>
    </lineage>
</organism>
<dbReference type="EMBL" id="LXQA010403737">
    <property type="protein sequence ID" value="MCI49605.1"/>
    <property type="molecule type" value="Genomic_DNA"/>
</dbReference>
<sequence>AEEIDLSKMTIEKLVGTCNLFSAKQLQSG</sequence>
<comment type="caution">
    <text evidence="1">The sequence shown here is derived from an EMBL/GenBank/DDBJ whole genome shotgun (WGS) entry which is preliminary data.</text>
</comment>
<evidence type="ECO:0000313" key="2">
    <source>
        <dbReference type="Proteomes" id="UP000265520"/>
    </source>
</evidence>
<name>A0A392SNM2_9FABA</name>
<evidence type="ECO:0000313" key="1">
    <source>
        <dbReference type="EMBL" id="MCI49605.1"/>
    </source>
</evidence>
<dbReference type="Proteomes" id="UP000265520">
    <property type="component" value="Unassembled WGS sequence"/>
</dbReference>
<reference evidence="1 2" key="1">
    <citation type="journal article" date="2018" name="Front. Plant Sci.">
        <title>Red Clover (Trifolium pratense) and Zigzag Clover (T. medium) - A Picture of Genomic Similarities and Differences.</title>
        <authorList>
            <person name="Dluhosova J."/>
            <person name="Istvanek J."/>
            <person name="Nedelnik J."/>
            <person name="Repkova J."/>
        </authorList>
    </citation>
    <scope>NUCLEOTIDE SEQUENCE [LARGE SCALE GENOMIC DNA]</scope>
    <source>
        <strain evidence="2">cv. 10/8</strain>
        <tissue evidence="1">Leaf</tissue>
    </source>
</reference>
<feature type="non-terminal residue" evidence="1">
    <location>
        <position position="1"/>
    </location>
</feature>
<protein>
    <submittedName>
        <fullName evidence="1">Uncharacterized protein</fullName>
    </submittedName>
</protein>
<keyword evidence="2" id="KW-1185">Reference proteome</keyword>
<accession>A0A392SNM2</accession>
<proteinExistence type="predicted"/>